<gene>
    <name evidence="2" type="ORF">H8Z76_09535</name>
</gene>
<accession>A0ABR7IBG0</accession>
<organism evidence="2 3">
    <name type="scientific">Roseburia yibonii</name>
    <dbReference type="NCBI Taxonomy" id="2763063"/>
    <lineage>
        <taxon>Bacteria</taxon>
        <taxon>Bacillati</taxon>
        <taxon>Bacillota</taxon>
        <taxon>Clostridia</taxon>
        <taxon>Lachnospirales</taxon>
        <taxon>Lachnospiraceae</taxon>
        <taxon>Roseburia</taxon>
    </lineage>
</organism>
<sequence>MRASYTIEAALILPAALFLILISIRTGISMYTEVKEAACHYEQVQQFDAVGEIKQIKRWKKLLEE</sequence>
<evidence type="ECO:0000313" key="3">
    <source>
        <dbReference type="Proteomes" id="UP000621540"/>
    </source>
</evidence>
<comment type="caution">
    <text evidence="2">The sequence shown here is derived from an EMBL/GenBank/DDBJ whole genome shotgun (WGS) entry which is preliminary data.</text>
</comment>
<keyword evidence="1" id="KW-0812">Transmembrane</keyword>
<evidence type="ECO:0000256" key="1">
    <source>
        <dbReference type="SAM" id="Phobius"/>
    </source>
</evidence>
<keyword evidence="1" id="KW-1133">Transmembrane helix</keyword>
<reference evidence="2 3" key="1">
    <citation type="submission" date="2020-08" db="EMBL/GenBank/DDBJ databases">
        <title>Genome public.</title>
        <authorList>
            <person name="Liu C."/>
            <person name="Sun Q."/>
        </authorList>
    </citation>
    <scope>NUCLEOTIDE SEQUENCE [LARGE SCALE GENOMIC DNA]</scope>
    <source>
        <strain evidence="2 3">BX0805</strain>
    </source>
</reference>
<protein>
    <recommendedName>
        <fullName evidence="4">Pilus assembly protein</fullName>
    </recommendedName>
</protein>
<dbReference type="Proteomes" id="UP000621540">
    <property type="component" value="Unassembled WGS sequence"/>
</dbReference>
<keyword evidence="3" id="KW-1185">Reference proteome</keyword>
<dbReference type="RefSeq" id="WP_186982342.1">
    <property type="nucleotide sequence ID" value="NZ_JACOQH010000006.1"/>
</dbReference>
<evidence type="ECO:0000313" key="2">
    <source>
        <dbReference type="EMBL" id="MBC5754247.1"/>
    </source>
</evidence>
<feature type="transmembrane region" description="Helical" evidence="1">
    <location>
        <begin position="6"/>
        <end position="24"/>
    </location>
</feature>
<keyword evidence="1" id="KW-0472">Membrane</keyword>
<dbReference type="EMBL" id="JACOQH010000006">
    <property type="protein sequence ID" value="MBC5754247.1"/>
    <property type="molecule type" value="Genomic_DNA"/>
</dbReference>
<proteinExistence type="predicted"/>
<evidence type="ECO:0008006" key="4">
    <source>
        <dbReference type="Google" id="ProtNLM"/>
    </source>
</evidence>
<name>A0ABR7IBG0_9FIRM</name>